<keyword evidence="1" id="KW-0540">Nuclease</keyword>
<keyword evidence="2" id="KW-0479">Metal-binding</keyword>
<feature type="domain" description="XPG N-terminal" evidence="6">
    <location>
        <begin position="4"/>
        <end position="91"/>
    </location>
</feature>
<comment type="caution">
    <text evidence="7">The sequence shown here is derived from an EMBL/GenBank/DDBJ whole genome shotgun (WGS) entry which is preliminary data.</text>
</comment>
<gene>
    <name evidence="7" type="ORF">PVAND_001068</name>
</gene>
<keyword evidence="8" id="KW-1185">Reference proteome</keyword>
<dbReference type="SUPFAM" id="SSF88723">
    <property type="entry name" value="PIN domain-like"/>
    <property type="match status" value="1"/>
</dbReference>
<dbReference type="AlphaFoldDB" id="A0A9J6BM41"/>
<dbReference type="InterPro" id="IPR006085">
    <property type="entry name" value="XPG_DNA_repair_N"/>
</dbReference>
<reference evidence="7" key="1">
    <citation type="submission" date="2021-03" db="EMBL/GenBank/DDBJ databases">
        <title>Chromosome level genome of the anhydrobiotic midge Polypedilum vanderplanki.</title>
        <authorList>
            <person name="Yoshida Y."/>
            <person name="Kikawada T."/>
            <person name="Gusev O."/>
        </authorList>
    </citation>
    <scope>NUCLEOTIDE SEQUENCE</scope>
    <source>
        <strain evidence="7">NIAS01</strain>
        <tissue evidence="7">Whole body or cell culture</tissue>
    </source>
</reference>
<evidence type="ECO:0000313" key="8">
    <source>
        <dbReference type="Proteomes" id="UP001107558"/>
    </source>
</evidence>
<sequence length="237" mass="27559">MKTVGVTKIKNIKNYFGEKIGIDIYYALSKFVYTLDEKETKLTDNDGNPTTHLKRIFDGTKGLLMNGIKPVYIFYEQSKVFSTCSAYNSQIISSVEINEIKRLLTYLGIPFVNSISECTILLKTKEIYGVATSEENQKSFGAKILLRDLPFQEKTKTLMTEVHFNEVSSFADKDQKIELKWRQPDEENLIKFLCNEKQFNEENLCKGIKKIKESLIKFRQTTLHQYFKKGKKQQMKK</sequence>
<dbReference type="PANTHER" id="PTHR11081">
    <property type="entry name" value="FLAP ENDONUCLEASE FAMILY MEMBER"/>
    <property type="match status" value="1"/>
</dbReference>
<dbReference type="Proteomes" id="UP001107558">
    <property type="component" value="Chromosome 3"/>
</dbReference>
<keyword evidence="3" id="KW-0378">Hydrolase</keyword>
<dbReference type="SMART" id="SM00485">
    <property type="entry name" value="XPGN"/>
    <property type="match status" value="1"/>
</dbReference>
<accession>A0A9J6BM41</accession>
<dbReference type="GO" id="GO:0008409">
    <property type="term" value="F:5'-3' exonuclease activity"/>
    <property type="evidence" value="ECO:0007669"/>
    <property type="project" value="TreeGrafter"/>
</dbReference>
<dbReference type="InterPro" id="IPR029060">
    <property type="entry name" value="PIN-like_dom_sf"/>
</dbReference>
<evidence type="ECO:0000256" key="2">
    <source>
        <dbReference type="ARBA" id="ARBA00022723"/>
    </source>
</evidence>
<dbReference type="PANTHER" id="PTHR11081:SF9">
    <property type="entry name" value="FLAP ENDONUCLEASE 1"/>
    <property type="match status" value="1"/>
</dbReference>
<protein>
    <recommendedName>
        <fullName evidence="6">XPG N-terminal domain-containing protein</fullName>
    </recommendedName>
</protein>
<organism evidence="7 8">
    <name type="scientific">Polypedilum vanderplanki</name>
    <name type="common">Sleeping chironomid midge</name>
    <dbReference type="NCBI Taxonomy" id="319348"/>
    <lineage>
        <taxon>Eukaryota</taxon>
        <taxon>Metazoa</taxon>
        <taxon>Ecdysozoa</taxon>
        <taxon>Arthropoda</taxon>
        <taxon>Hexapoda</taxon>
        <taxon>Insecta</taxon>
        <taxon>Pterygota</taxon>
        <taxon>Neoptera</taxon>
        <taxon>Endopterygota</taxon>
        <taxon>Diptera</taxon>
        <taxon>Nematocera</taxon>
        <taxon>Chironomoidea</taxon>
        <taxon>Chironomidae</taxon>
        <taxon>Chironominae</taxon>
        <taxon>Polypedilum</taxon>
        <taxon>Polypedilum</taxon>
    </lineage>
</organism>
<evidence type="ECO:0000259" key="6">
    <source>
        <dbReference type="SMART" id="SM00485"/>
    </source>
</evidence>
<dbReference type="InterPro" id="IPR006084">
    <property type="entry name" value="XPG/Rad2"/>
</dbReference>
<evidence type="ECO:0000256" key="4">
    <source>
        <dbReference type="ARBA" id="ARBA00022842"/>
    </source>
</evidence>
<dbReference type="EMBL" id="JADBJN010000003">
    <property type="protein sequence ID" value="KAG5670834.1"/>
    <property type="molecule type" value="Genomic_DNA"/>
</dbReference>
<dbReference type="InterPro" id="IPR036279">
    <property type="entry name" value="5-3_exonuclease_C_sf"/>
</dbReference>
<keyword evidence="4" id="KW-0460">Magnesium</keyword>
<evidence type="ECO:0000256" key="3">
    <source>
        <dbReference type="ARBA" id="ARBA00022801"/>
    </source>
</evidence>
<proteinExistence type="predicted"/>
<dbReference type="SUPFAM" id="SSF47807">
    <property type="entry name" value="5' to 3' exonuclease, C-terminal subdomain"/>
    <property type="match status" value="1"/>
</dbReference>
<evidence type="ECO:0000313" key="7">
    <source>
        <dbReference type="EMBL" id="KAG5670834.1"/>
    </source>
</evidence>
<evidence type="ECO:0000256" key="5">
    <source>
        <dbReference type="ARBA" id="ARBA00023242"/>
    </source>
</evidence>
<dbReference type="GO" id="GO:0017108">
    <property type="term" value="F:5'-flap endonuclease activity"/>
    <property type="evidence" value="ECO:0007669"/>
    <property type="project" value="TreeGrafter"/>
</dbReference>
<dbReference type="Pfam" id="PF00752">
    <property type="entry name" value="XPG_N"/>
    <property type="match status" value="1"/>
</dbReference>
<name>A0A9J6BM41_POLVA</name>
<dbReference type="Gene3D" id="3.40.50.1010">
    <property type="entry name" value="5'-nuclease"/>
    <property type="match status" value="1"/>
</dbReference>
<dbReference type="GO" id="GO:0046872">
    <property type="term" value="F:metal ion binding"/>
    <property type="evidence" value="ECO:0007669"/>
    <property type="project" value="UniProtKB-KW"/>
</dbReference>
<evidence type="ECO:0000256" key="1">
    <source>
        <dbReference type="ARBA" id="ARBA00022722"/>
    </source>
</evidence>
<keyword evidence="5" id="KW-0539">Nucleus</keyword>